<keyword evidence="4" id="KW-1133">Transmembrane helix</keyword>
<dbReference type="EnsemblBacteria" id="AAB91081">
    <property type="protein sequence ID" value="AAB91081"/>
    <property type="gene ID" value="AF_0143"/>
</dbReference>
<keyword evidence="6" id="KW-1185">Reference proteome</keyword>
<dbReference type="eggNOG" id="arCOG02772">
    <property type="taxonomic scope" value="Archaea"/>
</dbReference>
<feature type="transmembrane region" description="Helical" evidence="4">
    <location>
        <begin position="325"/>
        <end position="349"/>
    </location>
</feature>
<feature type="transmembrane region" description="Helical" evidence="4">
    <location>
        <begin position="445"/>
        <end position="468"/>
    </location>
</feature>
<dbReference type="PANTHER" id="PTHR30224:SF4">
    <property type="entry name" value="ELECTRON TRANSPORT PROTEIN YCCM-RELATED"/>
    <property type="match status" value="1"/>
</dbReference>
<dbReference type="OrthoDB" id="23833at2157"/>
<dbReference type="STRING" id="224325.AF_0143"/>
<dbReference type="GO" id="GO:0005886">
    <property type="term" value="C:plasma membrane"/>
    <property type="evidence" value="ECO:0007669"/>
    <property type="project" value="UniProtKB-SubCell"/>
</dbReference>
<evidence type="ECO:0000256" key="1">
    <source>
        <dbReference type="ARBA" id="ARBA00004236"/>
    </source>
</evidence>
<keyword evidence="3 4" id="KW-0472">Membrane</keyword>
<evidence type="ECO:0008006" key="7">
    <source>
        <dbReference type="Google" id="ProtNLM"/>
    </source>
</evidence>
<evidence type="ECO:0000313" key="6">
    <source>
        <dbReference type="Proteomes" id="UP000002199"/>
    </source>
</evidence>
<organism evidence="5 6">
    <name type="scientific">Archaeoglobus fulgidus (strain ATCC 49558 / DSM 4304 / JCM 9628 / NBRC 100126 / VC-16)</name>
    <dbReference type="NCBI Taxonomy" id="224325"/>
    <lineage>
        <taxon>Archaea</taxon>
        <taxon>Methanobacteriati</taxon>
        <taxon>Methanobacteriota</taxon>
        <taxon>Archaeoglobi</taxon>
        <taxon>Archaeoglobales</taxon>
        <taxon>Archaeoglobaceae</taxon>
        <taxon>Archaeoglobus</taxon>
    </lineage>
</organism>
<feature type="transmembrane region" description="Helical" evidence="4">
    <location>
        <begin position="120"/>
        <end position="138"/>
    </location>
</feature>
<feature type="transmembrane region" description="Helical" evidence="4">
    <location>
        <begin position="410"/>
        <end position="433"/>
    </location>
</feature>
<feature type="transmembrane region" description="Helical" evidence="4">
    <location>
        <begin position="28"/>
        <end position="53"/>
    </location>
</feature>
<dbReference type="PIR" id="G69267">
    <property type="entry name" value="G69267"/>
</dbReference>
<accession>O30094</accession>
<evidence type="ECO:0000256" key="3">
    <source>
        <dbReference type="ARBA" id="ARBA00023136"/>
    </source>
</evidence>
<evidence type="ECO:0000256" key="4">
    <source>
        <dbReference type="SAM" id="Phobius"/>
    </source>
</evidence>
<dbReference type="KEGG" id="afu:AF_0143"/>
<dbReference type="Proteomes" id="UP000002199">
    <property type="component" value="Chromosome"/>
</dbReference>
<evidence type="ECO:0000256" key="2">
    <source>
        <dbReference type="ARBA" id="ARBA00022475"/>
    </source>
</evidence>
<dbReference type="InterPro" id="IPR052378">
    <property type="entry name" value="NosR_regulator"/>
</dbReference>
<sequence>MVGFAALLYDGSGGGEIRFRARLLKPRWVIFLLTAINLSVFLLIIFTGLFGSAVGSENFSIAVTWILWFALVEFMILFAARVWCAVCPIPVIGEWLKRRRILGVREFESSFTFPARYRNMWIPAIGFLLLSLFIPWIVTKPLVTALLFISLIAVATAMYLIYPPRYFCRHVCPASGYIGYHSNASLLALRSEDREKCRRCEKFCLKGSEEGYACPWKLYPGGNEENTYCGLCLECLRTCRYDNLSFRLRLPFEELSKKAVRAGKALKLDEAAMGFIRFGLAIFYELFFFGSLYWLKDFGNMGNPYGVNLENAYLLLPSFFGIVKWLIWAGIVVGTIAAFAGLYYIFSWIGARIAKVDTKQLFVALSYSLAPYGLLVWAGFAVGLLAYFHIYPFSAFLDPFGVEKNAFPVANVKLIIQIQALFIAAGLASAIVATKRVAKRLTDKFEALTAVYSVPHLIAALTLIKIIAG</sequence>
<reference evidence="5 6" key="1">
    <citation type="journal article" date="1997" name="Nature">
        <title>The complete genome sequence of the hyperthermophilic, sulphate-reducing archaeon Archaeoglobus fulgidus.</title>
        <authorList>
            <person name="Klenk H.P."/>
            <person name="Clayton R.A."/>
            <person name="Tomb J."/>
            <person name="White O."/>
            <person name="Nelson K.E."/>
            <person name="Ketchum K.A."/>
            <person name="Dodson R.J."/>
            <person name="Gwinn M."/>
            <person name="Hickey E.K."/>
            <person name="Peterson J.D."/>
            <person name="Richardson D.L."/>
            <person name="Kerlavage A.R."/>
            <person name="Graham D.E."/>
            <person name="Kyrpides N.C."/>
            <person name="Fleischmann R.D."/>
            <person name="Quackenbush J."/>
            <person name="Lee N.H."/>
            <person name="Sutton G.G."/>
            <person name="Gill S."/>
            <person name="Kirkness E.F."/>
            <person name="Dougherty B.A."/>
            <person name="McKenney K."/>
            <person name="Adams M.D."/>
            <person name="Loftus B."/>
            <person name="Peterson S."/>
            <person name="Reich C.I."/>
            <person name="McNeil L.K."/>
            <person name="Badger J.H."/>
            <person name="Glodek A."/>
            <person name="Zhou L."/>
            <person name="Overbeek R."/>
            <person name="Gocayne J.D."/>
            <person name="Weidman J.F."/>
            <person name="McDonald L."/>
            <person name="Utterback T."/>
            <person name="Cotton M.D."/>
            <person name="Spriggs T."/>
            <person name="Artiach P."/>
            <person name="Kaine B.P."/>
            <person name="Sykes S.M."/>
            <person name="Sadow P.W."/>
            <person name="D'Andrea K.P."/>
            <person name="Bowman C."/>
            <person name="Fujii C."/>
            <person name="Garland S.A."/>
            <person name="Mason T.M."/>
            <person name="Olsen G.J."/>
            <person name="Fraser C.M."/>
            <person name="Smith H.O."/>
            <person name="Woese C.R."/>
            <person name="Venter J.C."/>
        </authorList>
    </citation>
    <scope>NUCLEOTIDE SEQUENCE [LARGE SCALE GENOMIC DNA]</scope>
    <source>
        <strain evidence="6">ATCC 49558 / DSM 4304 / JCM 9628 / NBRC 100126 / VC-16</strain>
    </source>
</reference>
<dbReference type="PaxDb" id="224325-AF_0143"/>
<dbReference type="HOGENOM" id="CLU_017386_1_0_2"/>
<comment type="subcellular location">
    <subcellularLocation>
        <location evidence="1">Cell membrane</location>
    </subcellularLocation>
</comment>
<protein>
    <recommendedName>
        <fullName evidence="7">4Fe-4S binding protein</fullName>
    </recommendedName>
</protein>
<feature type="transmembrane region" description="Helical" evidence="4">
    <location>
        <begin position="361"/>
        <end position="390"/>
    </location>
</feature>
<feature type="transmembrane region" description="Helical" evidence="4">
    <location>
        <begin position="144"/>
        <end position="162"/>
    </location>
</feature>
<dbReference type="EMBL" id="AE000782">
    <property type="protein sequence ID" value="AAB91081.1"/>
    <property type="molecule type" value="Genomic_DNA"/>
</dbReference>
<feature type="transmembrane region" description="Helical" evidence="4">
    <location>
        <begin position="65"/>
        <end position="92"/>
    </location>
</feature>
<dbReference type="GeneID" id="1483354"/>
<keyword evidence="4" id="KW-0812">Transmembrane</keyword>
<dbReference type="AlphaFoldDB" id="O30094"/>
<keyword evidence="2" id="KW-1003">Cell membrane</keyword>
<name>O30094_ARCFU</name>
<dbReference type="PANTHER" id="PTHR30224">
    <property type="entry name" value="ELECTRON TRANSPORT PROTEIN"/>
    <property type="match status" value="1"/>
</dbReference>
<feature type="transmembrane region" description="Helical" evidence="4">
    <location>
        <begin position="274"/>
        <end position="295"/>
    </location>
</feature>
<gene>
    <name evidence="5" type="ordered locus">AF_0143</name>
</gene>
<evidence type="ECO:0000313" key="5">
    <source>
        <dbReference type="EMBL" id="AAB91081.1"/>
    </source>
</evidence>
<dbReference type="RefSeq" id="WP_010877655.1">
    <property type="nucleotide sequence ID" value="NC_000917.1"/>
</dbReference>
<proteinExistence type="predicted"/>